<dbReference type="SUPFAM" id="SSF81383">
    <property type="entry name" value="F-box domain"/>
    <property type="match status" value="1"/>
</dbReference>
<name>A0A6J5WCZ9_PRUAR</name>
<dbReference type="EMBL" id="CAEKKB010000002">
    <property type="protein sequence ID" value="CAB4299586.1"/>
    <property type="molecule type" value="Genomic_DNA"/>
</dbReference>
<dbReference type="Pfam" id="PF00646">
    <property type="entry name" value="F-box"/>
    <property type="match status" value="1"/>
</dbReference>
<dbReference type="InterPro" id="IPR036047">
    <property type="entry name" value="F-box-like_dom_sf"/>
</dbReference>
<evidence type="ECO:0000259" key="1">
    <source>
        <dbReference type="PROSITE" id="PS50181"/>
    </source>
</evidence>
<reference evidence="3" key="1">
    <citation type="journal article" date="2020" name="Genome Biol.">
        <title>Gamete binning: chromosome-level and haplotype-resolved genome assembly enabled by high-throughput single-cell sequencing of gamete genomes.</title>
        <authorList>
            <person name="Campoy J.A."/>
            <person name="Sun H."/>
            <person name="Goel M."/>
            <person name="Jiao W.-B."/>
            <person name="Folz-Donahue K."/>
            <person name="Wang N."/>
            <person name="Rubio M."/>
            <person name="Liu C."/>
            <person name="Kukat C."/>
            <person name="Ruiz D."/>
            <person name="Huettel B."/>
            <person name="Schneeberger K."/>
        </authorList>
    </citation>
    <scope>NUCLEOTIDE SEQUENCE [LARGE SCALE GENOMIC DNA]</scope>
    <source>
        <strain evidence="3">cv. Rojo Pasion</strain>
    </source>
</reference>
<evidence type="ECO:0000313" key="2">
    <source>
        <dbReference type="EMBL" id="CAB4299586.1"/>
    </source>
</evidence>
<dbReference type="InterPro" id="IPR001810">
    <property type="entry name" value="F-box_dom"/>
</dbReference>
<dbReference type="PANTHER" id="PTHR31672:SF13">
    <property type="entry name" value="F-BOX PROTEIN CPR30-LIKE"/>
    <property type="match status" value="1"/>
</dbReference>
<dbReference type="Gene3D" id="1.20.1280.50">
    <property type="match status" value="1"/>
</dbReference>
<evidence type="ECO:0000313" key="3">
    <source>
        <dbReference type="Proteomes" id="UP000507245"/>
    </source>
</evidence>
<dbReference type="PROSITE" id="PS50181">
    <property type="entry name" value="FBOX"/>
    <property type="match status" value="1"/>
</dbReference>
<dbReference type="AlphaFoldDB" id="A0A6J5WCZ9"/>
<feature type="domain" description="F-box" evidence="1">
    <location>
        <begin position="1"/>
        <end position="45"/>
    </location>
</feature>
<protein>
    <recommendedName>
        <fullName evidence="1">F-box domain-containing protein</fullName>
    </recommendedName>
</protein>
<sequence>MTRSYPEEFIQQIVIRLPVKSMIKCTSICKTWRSMIMNKSFIRAHSTTVDFANQNDVHLLLYSTEFLVAAASTTTKTRSFTR</sequence>
<gene>
    <name evidence="2" type="ORF">ORAREDHAP_LOCUS14133</name>
</gene>
<keyword evidence="3" id="KW-1185">Reference proteome</keyword>
<dbReference type="InterPro" id="IPR050796">
    <property type="entry name" value="SCF_F-box_component"/>
</dbReference>
<dbReference type="Proteomes" id="UP000507245">
    <property type="component" value="Unassembled WGS sequence"/>
</dbReference>
<organism evidence="2 3">
    <name type="scientific">Prunus armeniaca</name>
    <name type="common">Apricot</name>
    <name type="synonym">Armeniaca vulgaris</name>
    <dbReference type="NCBI Taxonomy" id="36596"/>
    <lineage>
        <taxon>Eukaryota</taxon>
        <taxon>Viridiplantae</taxon>
        <taxon>Streptophyta</taxon>
        <taxon>Embryophyta</taxon>
        <taxon>Tracheophyta</taxon>
        <taxon>Spermatophyta</taxon>
        <taxon>Magnoliopsida</taxon>
        <taxon>eudicotyledons</taxon>
        <taxon>Gunneridae</taxon>
        <taxon>Pentapetalae</taxon>
        <taxon>rosids</taxon>
        <taxon>fabids</taxon>
        <taxon>Rosales</taxon>
        <taxon>Rosaceae</taxon>
        <taxon>Amygdaloideae</taxon>
        <taxon>Amygdaleae</taxon>
        <taxon>Prunus</taxon>
    </lineage>
</organism>
<proteinExistence type="predicted"/>
<dbReference type="PANTHER" id="PTHR31672">
    <property type="entry name" value="BNACNNG10540D PROTEIN"/>
    <property type="match status" value="1"/>
</dbReference>
<accession>A0A6J5WCZ9</accession>
<dbReference type="OrthoDB" id="1731189at2759"/>